<feature type="region of interest" description="Disordered" evidence="1">
    <location>
        <begin position="310"/>
        <end position="351"/>
    </location>
</feature>
<feature type="region of interest" description="Disordered" evidence="1">
    <location>
        <begin position="99"/>
        <end position="181"/>
    </location>
</feature>
<feature type="region of interest" description="Disordered" evidence="1">
    <location>
        <begin position="217"/>
        <end position="236"/>
    </location>
</feature>
<dbReference type="EMBL" id="LR796294">
    <property type="protein sequence ID" value="CAB4135058.1"/>
    <property type="molecule type" value="Genomic_DNA"/>
</dbReference>
<gene>
    <name evidence="2" type="ORF">UFOVP127_194</name>
    <name evidence="3" type="ORF">UFOVP276_57</name>
</gene>
<reference evidence="3" key="1">
    <citation type="submission" date="2020-04" db="EMBL/GenBank/DDBJ databases">
        <authorList>
            <person name="Chiriac C."/>
            <person name="Salcher M."/>
            <person name="Ghai R."/>
            <person name="Kavagutti S V."/>
        </authorList>
    </citation>
    <scope>NUCLEOTIDE SEQUENCE</scope>
</reference>
<evidence type="ECO:0000313" key="3">
    <source>
        <dbReference type="EMBL" id="CAB4135058.1"/>
    </source>
</evidence>
<feature type="compositionally biased region" description="Basic and acidic residues" evidence="1">
    <location>
        <begin position="320"/>
        <end position="351"/>
    </location>
</feature>
<feature type="compositionally biased region" description="Low complexity" evidence="1">
    <location>
        <begin position="46"/>
        <end position="57"/>
    </location>
</feature>
<evidence type="ECO:0000313" key="2">
    <source>
        <dbReference type="EMBL" id="CAB4131641.1"/>
    </source>
</evidence>
<sequence length="351" mass="36442">MHISLQAMVATALAEADEREKLAAADGDAVANGEDTDINDGKGKEPSAANASPNNPATVPERNETSKADGEKTSMVANKLASAIEYLNENWLSKVAVGEITPPTPAGQPEAKIGPGEGPGAFETNEKSPTPGVQSEAVGQAQTGVIPMKPGTDSASTGQTNTDTAMETTINTPPGGSEDWTKKDVLKQAAAALLTKKAADKKVARVLQIIKSAEDFSPAVLESDQSGPALPGPAASQEKLIDSIQAAINYTKRDAKAEPKERMGEVLSEPAQKKTTDTVLQNNLSNTDVAGVKISSAKVAAARAYLSKVAEEGCGSDASPEAKEKADRLKSIVEAKQKEKSSGFDASKETF</sequence>
<feature type="region of interest" description="Disordered" evidence="1">
    <location>
        <begin position="24"/>
        <end position="74"/>
    </location>
</feature>
<protein>
    <submittedName>
        <fullName evidence="3">Uncharacterized protein</fullName>
    </submittedName>
</protein>
<feature type="compositionally biased region" description="Basic and acidic residues" evidence="1">
    <location>
        <begin position="61"/>
        <end position="72"/>
    </location>
</feature>
<organism evidence="3">
    <name type="scientific">uncultured Caudovirales phage</name>
    <dbReference type="NCBI Taxonomy" id="2100421"/>
    <lineage>
        <taxon>Viruses</taxon>
        <taxon>Duplodnaviria</taxon>
        <taxon>Heunggongvirae</taxon>
        <taxon>Uroviricota</taxon>
        <taxon>Caudoviricetes</taxon>
        <taxon>Peduoviridae</taxon>
        <taxon>Maltschvirus</taxon>
        <taxon>Maltschvirus maltsch</taxon>
    </lineage>
</organism>
<dbReference type="EMBL" id="LR796249">
    <property type="protein sequence ID" value="CAB4131641.1"/>
    <property type="molecule type" value="Genomic_DNA"/>
</dbReference>
<feature type="region of interest" description="Disordered" evidence="1">
    <location>
        <begin position="253"/>
        <end position="279"/>
    </location>
</feature>
<feature type="compositionally biased region" description="Polar residues" evidence="1">
    <location>
        <begin position="153"/>
        <end position="174"/>
    </location>
</feature>
<evidence type="ECO:0000256" key="1">
    <source>
        <dbReference type="SAM" id="MobiDB-lite"/>
    </source>
</evidence>
<name>A0A6J5LKF4_9CAUD</name>
<proteinExistence type="predicted"/>
<feature type="compositionally biased region" description="Basic and acidic residues" evidence="1">
    <location>
        <begin position="253"/>
        <end position="264"/>
    </location>
</feature>
<accession>A0A6J5LKF4</accession>